<protein>
    <submittedName>
        <fullName evidence="1">Carboxymuconolactone decarboxylase family protein</fullName>
    </submittedName>
</protein>
<evidence type="ECO:0000313" key="1">
    <source>
        <dbReference type="EMBL" id="MFD1589166.1"/>
    </source>
</evidence>
<name>A0ABD6CFP7_9EURY</name>
<dbReference type="InterPro" id="IPR029032">
    <property type="entry name" value="AhpD-like"/>
</dbReference>
<sequence length="196" mass="21797">MPDRLSIVEPGESADQDVNALLREATEDWYEDAAFFGAMAHQPAIFKRLVETLGSFPQSDAVSSSLLELVRLRVATCHECAYCGTVRTTDVRDEVAPKEAAVLGDEIDQAALTRREALAVELADAMSRDPHRITDEFFADLHDEFATDELVELLLFCSLEVGLDRFTIALELDTTEDSPYPTGLEYPLTDPQSREQ</sequence>
<proteinExistence type="predicted"/>
<dbReference type="PANTHER" id="PTHR34846">
    <property type="entry name" value="4-CARBOXYMUCONOLACTONE DECARBOXYLASE FAMILY PROTEIN (AFU_ORTHOLOGUE AFUA_6G11590)"/>
    <property type="match status" value="1"/>
</dbReference>
<dbReference type="PANTHER" id="PTHR34846:SF10">
    <property type="entry name" value="CYTOPLASMIC PROTEIN"/>
    <property type="match status" value="1"/>
</dbReference>
<dbReference type="EMBL" id="JBHUDJ010000014">
    <property type="protein sequence ID" value="MFD1589166.1"/>
    <property type="molecule type" value="Genomic_DNA"/>
</dbReference>
<dbReference type="AlphaFoldDB" id="A0ABD6CFP7"/>
<dbReference type="Proteomes" id="UP001597119">
    <property type="component" value="Unassembled WGS sequence"/>
</dbReference>
<dbReference type="SUPFAM" id="SSF69118">
    <property type="entry name" value="AhpD-like"/>
    <property type="match status" value="1"/>
</dbReference>
<organism evidence="1 2">
    <name type="scientific">Halorientalis brevis</name>
    <dbReference type="NCBI Taxonomy" id="1126241"/>
    <lineage>
        <taxon>Archaea</taxon>
        <taxon>Methanobacteriati</taxon>
        <taxon>Methanobacteriota</taxon>
        <taxon>Stenosarchaea group</taxon>
        <taxon>Halobacteria</taxon>
        <taxon>Halobacteriales</taxon>
        <taxon>Haloarculaceae</taxon>
        <taxon>Halorientalis</taxon>
    </lineage>
</organism>
<gene>
    <name evidence="1" type="ORF">ACFR9U_19480</name>
</gene>
<reference evidence="1 2" key="1">
    <citation type="journal article" date="2019" name="Int. J. Syst. Evol. Microbiol.">
        <title>The Global Catalogue of Microorganisms (GCM) 10K type strain sequencing project: providing services to taxonomists for standard genome sequencing and annotation.</title>
        <authorList>
            <consortium name="The Broad Institute Genomics Platform"/>
            <consortium name="The Broad Institute Genome Sequencing Center for Infectious Disease"/>
            <person name="Wu L."/>
            <person name="Ma J."/>
        </authorList>
    </citation>
    <scope>NUCLEOTIDE SEQUENCE [LARGE SCALE GENOMIC DNA]</scope>
    <source>
        <strain evidence="1 2">CGMCC 1.12125</strain>
    </source>
</reference>
<keyword evidence="2" id="KW-1185">Reference proteome</keyword>
<dbReference type="Gene3D" id="1.20.1290.10">
    <property type="entry name" value="AhpD-like"/>
    <property type="match status" value="1"/>
</dbReference>
<evidence type="ECO:0000313" key="2">
    <source>
        <dbReference type="Proteomes" id="UP001597119"/>
    </source>
</evidence>
<dbReference type="RefSeq" id="WP_247378813.1">
    <property type="nucleotide sequence ID" value="NZ_JALLGV010000005.1"/>
</dbReference>
<accession>A0ABD6CFP7</accession>
<comment type="caution">
    <text evidence="1">The sequence shown here is derived from an EMBL/GenBank/DDBJ whole genome shotgun (WGS) entry which is preliminary data.</text>
</comment>